<comment type="caution">
    <text evidence="6">The sequence shown here is derived from an EMBL/GenBank/DDBJ whole genome shotgun (WGS) entry which is preliminary data.</text>
</comment>
<feature type="domain" description="Aldehyde dehydrogenase" evidence="5">
    <location>
        <begin position="392"/>
        <end position="510"/>
    </location>
</feature>
<dbReference type="PANTHER" id="PTHR43353">
    <property type="entry name" value="SUCCINATE-SEMIALDEHYDE DEHYDROGENASE, MITOCHONDRIAL"/>
    <property type="match status" value="1"/>
</dbReference>
<dbReference type="InterPro" id="IPR016161">
    <property type="entry name" value="Ald_DH/histidinol_DH"/>
</dbReference>
<organism evidence="6 7">
    <name type="scientific">Brachybacterium tyrofermentans</name>
    <dbReference type="NCBI Taxonomy" id="47848"/>
    <lineage>
        <taxon>Bacteria</taxon>
        <taxon>Bacillati</taxon>
        <taxon>Actinomycetota</taxon>
        <taxon>Actinomycetes</taxon>
        <taxon>Micrococcales</taxon>
        <taxon>Dermabacteraceae</taxon>
        <taxon>Brachybacterium</taxon>
    </lineage>
</organism>
<evidence type="ECO:0000256" key="3">
    <source>
        <dbReference type="RuleBase" id="RU003345"/>
    </source>
</evidence>
<dbReference type="InterPro" id="IPR016160">
    <property type="entry name" value="Ald_DH_CS_CYS"/>
</dbReference>
<dbReference type="SUPFAM" id="SSF53720">
    <property type="entry name" value="ALDH-like"/>
    <property type="match status" value="1"/>
</dbReference>
<dbReference type="InterPro" id="IPR015590">
    <property type="entry name" value="Aldehyde_DH_dom"/>
</dbReference>
<evidence type="ECO:0000256" key="2">
    <source>
        <dbReference type="PROSITE-ProRule" id="PRU10007"/>
    </source>
</evidence>
<dbReference type="InterPro" id="IPR029510">
    <property type="entry name" value="Ald_DH_CS_GLU"/>
</dbReference>
<dbReference type="PROSITE" id="PS00687">
    <property type="entry name" value="ALDEHYDE_DEHYDR_GLU"/>
    <property type="match status" value="1"/>
</dbReference>
<dbReference type="RefSeq" id="WP_193116601.1">
    <property type="nucleotide sequence ID" value="NZ_BAAAIR010000042.1"/>
</dbReference>
<evidence type="ECO:0000259" key="5">
    <source>
        <dbReference type="Pfam" id="PF00171"/>
    </source>
</evidence>
<dbReference type="GO" id="GO:0016491">
    <property type="term" value="F:oxidoreductase activity"/>
    <property type="evidence" value="ECO:0007669"/>
    <property type="project" value="UniProtKB-KW"/>
</dbReference>
<feature type="active site" evidence="2">
    <location>
        <position position="265"/>
    </location>
</feature>
<sequence>MADLPTITASRIAELLERTPRSSFVAGRFLGGTASLDVLDPATGRALTQVVDADAPAVGLKALDAAVDVQEDWAATTPRQRSEILRRAYDLCHERADDLALLMTLEMGKPLAEAYGEVTYGAEFLRWFSEEAVRLPGRFRHAPAADEAILTVARPVGPTLLITPWNFPLSMGTRKIAPALAAGCTVVLKPAQKTPLTSLLLMEILAEAGVPAGVVNCVVSSDSKGLSSTLMSDPRLRKVSFTGSTPVGRTLLAQASEHVLKASMELGGNAPFLVLPSADVETAVKAAMLGKFRNNGEACTAANRFYVHSSLAEEFTARLAEETAKLQVGPGIAPGTTMGPMIDAAALEKIEDLVADAVDRGARVLVGGRRPAPASLAAGGSASTDSTDSSDSSSSDGGYFYEPTVLTDVPRAARVNREEIFGPVAPIIVLDDIDEMVAAANDTEFGLMAYVAGEDLGEVTDVAGRIESGMVAVNIGVASDPSAPFGGVKESGLGREGSHEGITEFLEMTYVRLPL</sequence>
<dbReference type="PANTHER" id="PTHR43353:SF5">
    <property type="entry name" value="SUCCINATE-SEMIALDEHYDE DEHYDROGENASE, MITOCHONDRIAL"/>
    <property type="match status" value="1"/>
</dbReference>
<protein>
    <submittedName>
        <fullName evidence="6">NAD-dependent succinate-semialdehyde dehydrogenase</fullName>
        <ecNumber evidence="6">1.2.1.-</ecNumber>
    </submittedName>
</protein>
<dbReference type="Gene3D" id="3.40.605.10">
    <property type="entry name" value="Aldehyde Dehydrogenase, Chain A, domain 1"/>
    <property type="match status" value="1"/>
</dbReference>
<dbReference type="CDD" id="cd07103">
    <property type="entry name" value="ALDH_F5_SSADH_GabD"/>
    <property type="match status" value="1"/>
</dbReference>
<dbReference type="EMBL" id="JBHSLN010000086">
    <property type="protein sequence ID" value="MFC5299123.1"/>
    <property type="molecule type" value="Genomic_DNA"/>
</dbReference>
<evidence type="ECO:0000256" key="1">
    <source>
        <dbReference type="ARBA" id="ARBA00023002"/>
    </source>
</evidence>
<dbReference type="EC" id="1.2.1.-" evidence="6"/>
<dbReference type="InterPro" id="IPR016163">
    <property type="entry name" value="Ald_DH_C"/>
</dbReference>
<dbReference type="Proteomes" id="UP001595937">
    <property type="component" value="Unassembled WGS sequence"/>
</dbReference>
<feature type="region of interest" description="Disordered" evidence="4">
    <location>
        <begin position="374"/>
        <end position="397"/>
    </location>
</feature>
<dbReference type="InterPro" id="IPR016162">
    <property type="entry name" value="Ald_DH_N"/>
</dbReference>
<evidence type="ECO:0000256" key="4">
    <source>
        <dbReference type="SAM" id="MobiDB-lite"/>
    </source>
</evidence>
<name>A0ABW0FJC0_9MICO</name>
<accession>A0ABW0FJC0</accession>
<dbReference type="Pfam" id="PF00171">
    <property type="entry name" value="Aldedh"/>
    <property type="match status" value="2"/>
</dbReference>
<proteinExistence type="inferred from homology"/>
<evidence type="ECO:0000313" key="7">
    <source>
        <dbReference type="Proteomes" id="UP001595937"/>
    </source>
</evidence>
<keyword evidence="1 3" id="KW-0560">Oxidoreductase</keyword>
<feature type="domain" description="Aldehyde dehydrogenase" evidence="5">
    <location>
        <begin position="35"/>
        <end position="371"/>
    </location>
</feature>
<dbReference type="PROSITE" id="PS00070">
    <property type="entry name" value="ALDEHYDE_DEHYDR_CYS"/>
    <property type="match status" value="1"/>
</dbReference>
<dbReference type="GeneID" id="303297825"/>
<gene>
    <name evidence="6" type="ORF">ACFPK8_16535</name>
</gene>
<keyword evidence="7" id="KW-1185">Reference proteome</keyword>
<comment type="similarity">
    <text evidence="3">Belongs to the aldehyde dehydrogenase family.</text>
</comment>
<dbReference type="InterPro" id="IPR050740">
    <property type="entry name" value="Aldehyde_DH_Superfamily"/>
</dbReference>
<evidence type="ECO:0000313" key="6">
    <source>
        <dbReference type="EMBL" id="MFC5299123.1"/>
    </source>
</evidence>
<dbReference type="Gene3D" id="3.40.309.10">
    <property type="entry name" value="Aldehyde Dehydrogenase, Chain A, domain 2"/>
    <property type="match status" value="1"/>
</dbReference>
<reference evidence="7" key="1">
    <citation type="journal article" date="2019" name="Int. J. Syst. Evol. Microbiol.">
        <title>The Global Catalogue of Microorganisms (GCM) 10K type strain sequencing project: providing services to taxonomists for standard genome sequencing and annotation.</title>
        <authorList>
            <consortium name="The Broad Institute Genomics Platform"/>
            <consortium name="The Broad Institute Genome Sequencing Center for Infectious Disease"/>
            <person name="Wu L."/>
            <person name="Ma J."/>
        </authorList>
    </citation>
    <scope>NUCLEOTIDE SEQUENCE [LARGE SCALE GENOMIC DNA]</scope>
    <source>
        <strain evidence="7">CGMCC 1.16455</strain>
    </source>
</reference>